<evidence type="ECO:0000313" key="1">
    <source>
        <dbReference type="EMBL" id="KAF2280926.1"/>
    </source>
</evidence>
<dbReference type="AlphaFoldDB" id="A0A6A6JYU6"/>
<name>A0A6A6JYU6_WESOR</name>
<dbReference type="RefSeq" id="XP_033658463.1">
    <property type="nucleotide sequence ID" value="XM_033801348.1"/>
</dbReference>
<dbReference type="EMBL" id="ML986484">
    <property type="protein sequence ID" value="KAF2280926.1"/>
    <property type="molecule type" value="Genomic_DNA"/>
</dbReference>
<organism evidence="1 2">
    <name type="scientific">Westerdykella ornata</name>
    <dbReference type="NCBI Taxonomy" id="318751"/>
    <lineage>
        <taxon>Eukaryota</taxon>
        <taxon>Fungi</taxon>
        <taxon>Dikarya</taxon>
        <taxon>Ascomycota</taxon>
        <taxon>Pezizomycotina</taxon>
        <taxon>Dothideomycetes</taxon>
        <taxon>Pleosporomycetidae</taxon>
        <taxon>Pleosporales</taxon>
        <taxon>Sporormiaceae</taxon>
        <taxon>Westerdykella</taxon>
    </lineage>
</organism>
<reference evidence="1" key="1">
    <citation type="journal article" date="2020" name="Stud. Mycol.">
        <title>101 Dothideomycetes genomes: a test case for predicting lifestyles and emergence of pathogens.</title>
        <authorList>
            <person name="Haridas S."/>
            <person name="Albert R."/>
            <person name="Binder M."/>
            <person name="Bloem J."/>
            <person name="Labutti K."/>
            <person name="Salamov A."/>
            <person name="Andreopoulos B."/>
            <person name="Baker S."/>
            <person name="Barry K."/>
            <person name="Bills G."/>
            <person name="Bluhm B."/>
            <person name="Cannon C."/>
            <person name="Castanera R."/>
            <person name="Culley D."/>
            <person name="Daum C."/>
            <person name="Ezra D."/>
            <person name="Gonzalez J."/>
            <person name="Henrissat B."/>
            <person name="Kuo A."/>
            <person name="Liang C."/>
            <person name="Lipzen A."/>
            <person name="Lutzoni F."/>
            <person name="Magnuson J."/>
            <person name="Mondo S."/>
            <person name="Nolan M."/>
            <person name="Ohm R."/>
            <person name="Pangilinan J."/>
            <person name="Park H.-J."/>
            <person name="Ramirez L."/>
            <person name="Alfaro M."/>
            <person name="Sun H."/>
            <person name="Tritt A."/>
            <person name="Yoshinaga Y."/>
            <person name="Zwiers L.-H."/>
            <person name="Turgeon B."/>
            <person name="Goodwin S."/>
            <person name="Spatafora J."/>
            <person name="Crous P."/>
            <person name="Grigoriev I."/>
        </authorList>
    </citation>
    <scope>NUCLEOTIDE SEQUENCE</scope>
    <source>
        <strain evidence="1">CBS 379.55</strain>
    </source>
</reference>
<proteinExistence type="predicted"/>
<sequence>MPPATVPRERLPAIRTANHTLIRSLESHPSFASQHSARRGKIYFIWDFAQRSEAMFKALIEGTAAPDTPATRGVVPPVEVGSMTARQRRELENDAVGRCVMLHTLITDTTGMSAMMFQERPGEGVDVGAEVRRRQRRLWRLLRPLGRRCLLEEPCRRVIRRPVTDQSRLW</sequence>
<accession>A0A6A6JYU6</accession>
<dbReference type="Proteomes" id="UP000800097">
    <property type="component" value="Unassembled WGS sequence"/>
</dbReference>
<dbReference type="GeneID" id="54554523"/>
<protein>
    <submittedName>
        <fullName evidence="1">Uncharacterized protein</fullName>
    </submittedName>
</protein>
<gene>
    <name evidence="1" type="ORF">EI97DRAFT_463349</name>
</gene>
<keyword evidence="2" id="KW-1185">Reference proteome</keyword>
<dbReference type="OrthoDB" id="5282002at2759"/>
<feature type="non-terminal residue" evidence="1">
    <location>
        <position position="170"/>
    </location>
</feature>
<evidence type="ECO:0000313" key="2">
    <source>
        <dbReference type="Proteomes" id="UP000800097"/>
    </source>
</evidence>